<gene>
    <name evidence="1" type="ORF">ACFSUF_19435</name>
</gene>
<proteinExistence type="predicted"/>
<dbReference type="EMBL" id="JBHUME010000013">
    <property type="protein sequence ID" value="MFD2614588.1"/>
    <property type="molecule type" value="Genomic_DNA"/>
</dbReference>
<sequence>MRIKRTLRLKNAEVWKLDLPFFCFLIILDLRRPSEPGDYPYLPPEDIDGRDNYIKVFTISEMELEGSCLKLDTVVDLVEDLIHQVDQGFCDWNMSKETRIVCKQEDVTANLNDLLLRYIGVEHLPEGNRKYLSQD</sequence>
<dbReference type="RefSeq" id="WP_377605607.1">
    <property type="nucleotide sequence ID" value="NZ_JBHUME010000013.1"/>
</dbReference>
<accession>A0ABW5PH53</accession>
<organism evidence="1 2">
    <name type="scientific">Paenibacillus gansuensis</name>
    <dbReference type="NCBI Taxonomy" id="306542"/>
    <lineage>
        <taxon>Bacteria</taxon>
        <taxon>Bacillati</taxon>
        <taxon>Bacillota</taxon>
        <taxon>Bacilli</taxon>
        <taxon>Bacillales</taxon>
        <taxon>Paenibacillaceae</taxon>
        <taxon>Paenibacillus</taxon>
    </lineage>
</organism>
<keyword evidence="2" id="KW-1185">Reference proteome</keyword>
<evidence type="ECO:0000313" key="2">
    <source>
        <dbReference type="Proteomes" id="UP001597541"/>
    </source>
</evidence>
<protein>
    <submittedName>
        <fullName evidence="1">Uncharacterized protein</fullName>
    </submittedName>
</protein>
<reference evidence="2" key="1">
    <citation type="journal article" date="2019" name="Int. J. Syst. Evol. Microbiol.">
        <title>The Global Catalogue of Microorganisms (GCM) 10K type strain sequencing project: providing services to taxonomists for standard genome sequencing and annotation.</title>
        <authorList>
            <consortium name="The Broad Institute Genomics Platform"/>
            <consortium name="The Broad Institute Genome Sequencing Center for Infectious Disease"/>
            <person name="Wu L."/>
            <person name="Ma J."/>
        </authorList>
    </citation>
    <scope>NUCLEOTIDE SEQUENCE [LARGE SCALE GENOMIC DNA]</scope>
    <source>
        <strain evidence="2">KCTC 3950</strain>
    </source>
</reference>
<dbReference type="Proteomes" id="UP001597541">
    <property type="component" value="Unassembled WGS sequence"/>
</dbReference>
<comment type="caution">
    <text evidence="1">The sequence shown here is derived from an EMBL/GenBank/DDBJ whole genome shotgun (WGS) entry which is preliminary data.</text>
</comment>
<evidence type="ECO:0000313" key="1">
    <source>
        <dbReference type="EMBL" id="MFD2614588.1"/>
    </source>
</evidence>
<name>A0ABW5PH53_9BACL</name>